<sequence>MSVYRNVFAIAMGNRYNGLPKVIQEFHNSHHQVWNGQTLVNGSSNILVSTMRFILGMPQPTGQNTIPISLVVTFNDKGEQTWKRKFAGKKFYSTLGNCQDNNNNNNDKSSLIYEKFGLLTQYFRLIHHVDPYERLSMEFVYCCILGIKLPKFLEPTIVSNTSINPNTGLYQFNVKVDLPIVGNLISYQGYLNKPKYD</sequence>
<keyword evidence="3" id="KW-1185">Reference proteome</keyword>
<reference evidence="2" key="1">
    <citation type="submission" date="2020-01" db="EMBL/GenBank/DDBJ databases">
        <title>Development of genomics and gene disruption for Polysphondylium violaceum indicates a role for the polyketide synthase stlB in stalk morphogenesis.</title>
        <authorList>
            <person name="Narita B."/>
            <person name="Kawabe Y."/>
            <person name="Kin K."/>
            <person name="Saito T."/>
            <person name="Gibbs R."/>
            <person name="Kuspa A."/>
            <person name="Muzny D."/>
            <person name="Queller D."/>
            <person name="Richards S."/>
            <person name="Strassman J."/>
            <person name="Sucgang R."/>
            <person name="Worley K."/>
            <person name="Schaap P."/>
        </authorList>
    </citation>
    <scope>NUCLEOTIDE SEQUENCE</scope>
    <source>
        <strain evidence="2">QSvi11</strain>
    </source>
</reference>
<accession>A0A8J4PZW1</accession>
<protein>
    <recommendedName>
        <fullName evidence="1">DUF4166 domain-containing protein</fullName>
    </recommendedName>
</protein>
<evidence type="ECO:0000313" key="2">
    <source>
        <dbReference type="EMBL" id="KAF2075369.1"/>
    </source>
</evidence>
<dbReference type="Proteomes" id="UP000695562">
    <property type="component" value="Unassembled WGS sequence"/>
</dbReference>
<comment type="caution">
    <text evidence="2">The sequence shown here is derived from an EMBL/GenBank/DDBJ whole genome shotgun (WGS) entry which is preliminary data.</text>
</comment>
<feature type="domain" description="DUF4166" evidence="1">
    <location>
        <begin position="19"/>
        <end position="191"/>
    </location>
</feature>
<organism evidence="2 3">
    <name type="scientific">Polysphondylium violaceum</name>
    <dbReference type="NCBI Taxonomy" id="133409"/>
    <lineage>
        <taxon>Eukaryota</taxon>
        <taxon>Amoebozoa</taxon>
        <taxon>Evosea</taxon>
        <taxon>Eumycetozoa</taxon>
        <taxon>Dictyostelia</taxon>
        <taxon>Dictyosteliales</taxon>
        <taxon>Dictyosteliaceae</taxon>
        <taxon>Polysphondylium</taxon>
    </lineage>
</organism>
<gene>
    <name evidence="2" type="ORF">CYY_003345</name>
</gene>
<dbReference type="InterPro" id="IPR025311">
    <property type="entry name" value="DUF4166"/>
</dbReference>
<dbReference type="EMBL" id="AJWJ01000103">
    <property type="protein sequence ID" value="KAF2075369.1"/>
    <property type="molecule type" value="Genomic_DNA"/>
</dbReference>
<dbReference type="Pfam" id="PF13761">
    <property type="entry name" value="DUF4166"/>
    <property type="match status" value="1"/>
</dbReference>
<evidence type="ECO:0000259" key="1">
    <source>
        <dbReference type="Pfam" id="PF13761"/>
    </source>
</evidence>
<proteinExistence type="predicted"/>
<name>A0A8J4PZW1_9MYCE</name>
<dbReference type="AlphaFoldDB" id="A0A8J4PZW1"/>
<evidence type="ECO:0000313" key="3">
    <source>
        <dbReference type="Proteomes" id="UP000695562"/>
    </source>
</evidence>